<protein>
    <submittedName>
        <fullName evidence="3">Saccharopine dehydrogenase NADP-binding domain-containing protein</fullName>
    </submittedName>
</protein>
<sequence length="419" mass="43165">MVSPQHDPTGGAAPDEPVDIALYGATGFVGGLLARYLAEHAPPGVRIALAGRSEARLAAARAALPGRAREWPLIVADAADPAATDRLAAAARVVLTTVGPYARYGLGLVESCAKAGTHYADLTGEVLFVREAIDRFHAVAQASGARIVHSCGYDSVPSDLGVWLVHRAAEADGSGGLTEVRTVATMRGGVSGGTIDSLRGQLDTVRGDRDARRVAARPHSLSPDPSAEPTPSQPADAGPPARLPDGTWTAPFVMASYNTRIVRRSNALLDHAYGRGLRYGELQGCGRGPGGAVAAAAVTGGLGALVGAFMVPPLRPLLDRVLPAPGTGPSERTRERGWFRMDVRAETGSGRRYRARVSGPGDPGYAATAVMLGEAGLALALGGSALPDRAGCLTPATALGDVLVDRLRAAGHVYEVHAD</sequence>
<proteinExistence type="predicted"/>
<evidence type="ECO:0000313" key="3">
    <source>
        <dbReference type="EMBL" id="MEJ8278530.1"/>
    </source>
</evidence>
<dbReference type="EMBL" id="JBBJUP010000004">
    <property type="protein sequence ID" value="MEJ8278530.1"/>
    <property type="molecule type" value="Genomic_DNA"/>
</dbReference>
<accession>A0ABU8T3K3</accession>
<comment type="caution">
    <text evidence="3">The sequence shown here is derived from an EMBL/GenBank/DDBJ whole genome shotgun (WGS) entry which is preliminary data.</text>
</comment>
<feature type="region of interest" description="Disordered" evidence="1">
    <location>
        <begin position="195"/>
        <end position="245"/>
    </location>
</feature>
<dbReference type="PANTHER" id="PTHR12286">
    <property type="entry name" value="SACCHAROPINE DEHYDROGENASE-LIKE OXIDOREDUCTASE"/>
    <property type="match status" value="1"/>
</dbReference>
<dbReference type="InterPro" id="IPR005097">
    <property type="entry name" value="Sacchrp_dh_NADP-bd"/>
</dbReference>
<evidence type="ECO:0000256" key="1">
    <source>
        <dbReference type="SAM" id="MobiDB-lite"/>
    </source>
</evidence>
<evidence type="ECO:0000313" key="4">
    <source>
        <dbReference type="Proteomes" id="UP001364211"/>
    </source>
</evidence>
<dbReference type="Proteomes" id="UP001364211">
    <property type="component" value="Unassembled WGS sequence"/>
</dbReference>
<name>A0ABU8T3K3_9PSEU</name>
<dbReference type="PANTHER" id="PTHR12286:SF5">
    <property type="entry name" value="SACCHAROPINE DEHYDROGENASE-LIKE OXIDOREDUCTASE"/>
    <property type="match status" value="1"/>
</dbReference>
<evidence type="ECO:0000259" key="2">
    <source>
        <dbReference type="Pfam" id="PF03435"/>
    </source>
</evidence>
<dbReference type="Pfam" id="PF03435">
    <property type="entry name" value="Sacchrp_dh_NADP"/>
    <property type="match status" value="1"/>
</dbReference>
<dbReference type="InterPro" id="IPR036291">
    <property type="entry name" value="NAD(P)-bd_dom_sf"/>
</dbReference>
<dbReference type="InterPro" id="IPR051276">
    <property type="entry name" value="Saccharopine_DH-like_oxidrdct"/>
</dbReference>
<feature type="domain" description="Saccharopine dehydrogenase NADP binding" evidence="2">
    <location>
        <begin position="20"/>
        <end position="148"/>
    </location>
</feature>
<reference evidence="3 4" key="1">
    <citation type="submission" date="2024-03" db="EMBL/GenBank/DDBJ databases">
        <title>Draft genome sequence of Pseudonocardia sp. DW16-2.</title>
        <authorList>
            <person name="Duangmal K."/>
        </authorList>
    </citation>
    <scope>NUCLEOTIDE SEQUENCE [LARGE SCALE GENOMIC DNA]</scope>
    <source>
        <strain evidence="3 4">DW16-2</strain>
    </source>
</reference>
<dbReference type="Gene3D" id="3.40.50.720">
    <property type="entry name" value="NAD(P)-binding Rossmann-like Domain"/>
    <property type="match status" value="1"/>
</dbReference>
<organism evidence="3 4">
    <name type="scientific">Pseudonocardia spirodelae</name>
    <dbReference type="NCBI Taxonomy" id="3133431"/>
    <lineage>
        <taxon>Bacteria</taxon>
        <taxon>Bacillati</taxon>
        <taxon>Actinomycetota</taxon>
        <taxon>Actinomycetes</taxon>
        <taxon>Pseudonocardiales</taxon>
        <taxon>Pseudonocardiaceae</taxon>
        <taxon>Pseudonocardia</taxon>
    </lineage>
</organism>
<dbReference type="RefSeq" id="WP_340286924.1">
    <property type="nucleotide sequence ID" value="NZ_JBBJUP010000004.1"/>
</dbReference>
<dbReference type="SUPFAM" id="SSF51735">
    <property type="entry name" value="NAD(P)-binding Rossmann-fold domains"/>
    <property type="match status" value="1"/>
</dbReference>
<keyword evidence="4" id="KW-1185">Reference proteome</keyword>
<gene>
    <name evidence="3" type="ORF">WJX68_06265</name>
</gene>